<comment type="catalytic activity">
    <reaction evidence="11">
        <text>L,L-cystathionine + H2O = L-homocysteine + pyruvate + NH4(+)</text>
        <dbReference type="Rhea" id="RHEA:13965"/>
        <dbReference type="ChEBI" id="CHEBI:15361"/>
        <dbReference type="ChEBI" id="CHEBI:15377"/>
        <dbReference type="ChEBI" id="CHEBI:28938"/>
        <dbReference type="ChEBI" id="CHEBI:58161"/>
        <dbReference type="ChEBI" id="CHEBI:58199"/>
    </reaction>
</comment>
<dbReference type="Gene3D" id="3.90.1150.10">
    <property type="entry name" value="Aspartate Aminotransferase, domain 1"/>
    <property type="match status" value="1"/>
</dbReference>
<keyword evidence="9 15" id="KW-0456">Lyase</keyword>
<evidence type="ECO:0000256" key="11">
    <source>
        <dbReference type="ARBA" id="ARBA00047517"/>
    </source>
</evidence>
<dbReference type="InterPro" id="IPR015422">
    <property type="entry name" value="PyrdxlP-dep_Trfase_small"/>
</dbReference>
<name>A0AAE4DS39_9ENTR</name>
<dbReference type="PIRSF" id="PIRSF001434">
    <property type="entry name" value="CGS"/>
    <property type="match status" value="1"/>
</dbReference>
<comment type="pathway">
    <text evidence="10">Amino-acid biosynthesis; L-methionine biosynthesis via de novo pathway; L-homocysteine from L-cystathionine: step 1/1.</text>
</comment>
<evidence type="ECO:0000256" key="13">
    <source>
        <dbReference type="PIRSR" id="PIRSR001434-2"/>
    </source>
</evidence>
<dbReference type="Pfam" id="PF01053">
    <property type="entry name" value="Cys_Met_Meta_PP"/>
    <property type="match status" value="1"/>
</dbReference>
<dbReference type="EMBL" id="JAQGEC010000026">
    <property type="protein sequence ID" value="MDR9892726.1"/>
    <property type="molecule type" value="Genomic_DNA"/>
</dbReference>
<keyword evidence="8" id="KW-0486">Methionine biosynthesis</keyword>
<comment type="cofactor">
    <cofactor evidence="1 14">
        <name>pyridoxal 5'-phosphate</name>
        <dbReference type="ChEBI" id="CHEBI:597326"/>
    </cofactor>
</comment>
<keyword evidence="6" id="KW-0028">Amino-acid biosynthesis</keyword>
<gene>
    <name evidence="15" type="primary">metC</name>
    <name evidence="15" type="ORF">O7047_21140</name>
</gene>
<comment type="similarity">
    <text evidence="3 14">Belongs to the trans-sulfuration enzymes family.</text>
</comment>
<dbReference type="FunFam" id="3.40.640.10:FF:000062">
    <property type="entry name" value="Cystathionine beta-lyase"/>
    <property type="match status" value="1"/>
</dbReference>
<reference evidence="15" key="1">
    <citation type="submission" date="2022-12" db="EMBL/GenBank/DDBJ databases">
        <title>NDM-1 containing novel ST 2018 Pseudenterobacter timonensis.</title>
        <authorList>
            <person name="Halder G."/>
            <person name="Mandal S."/>
            <person name="Dutta S."/>
        </authorList>
    </citation>
    <scope>NUCLEOTIDE SEQUENCE</scope>
    <source>
        <strain evidence="15">CNCI147</strain>
    </source>
</reference>
<evidence type="ECO:0000256" key="4">
    <source>
        <dbReference type="ARBA" id="ARBA00012224"/>
    </source>
</evidence>
<evidence type="ECO:0000256" key="10">
    <source>
        <dbReference type="ARBA" id="ARBA00046315"/>
    </source>
</evidence>
<accession>A0AAE4DS39</accession>
<evidence type="ECO:0000313" key="15">
    <source>
        <dbReference type="EMBL" id="MDR9892726.1"/>
    </source>
</evidence>
<organism evidence="15 16">
    <name type="scientific">Pseudenterobacter timonensis</name>
    <dbReference type="NCBI Taxonomy" id="1755099"/>
    <lineage>
        <taxon>Bacteria</taxon>
        <taxon>Pseudomonadati</taxon>
        <taxon>Pseudomonadota</taxon>
        <taxon>Gammaproteobacteria</taxon>
        <taxon>Enterobacterales</taxon>
        <taxon>Enterobacteriaceae</taxon>
        <taxon>Pseudenterobacter</taxon>
    </lineage>
</organism>
<dbReference type="AlphaFoldDB" id="A0AAE4DS39"/>
<dbReference type="GO" id="GO:0019450">
    <property type="term" value="P:L-cysteine catabolic process to pyruvate"/>
    <property type="evidence" value="ECO:0007669"/>
    <property type="project" value="TreeGrafter"/>
</dbReference>
<dbReference type="Proteomes" id="UP001248822">
    <property type="component" value="Unassembled WGS sequence"/>
</dbReference>
<dbReference type="InterPro" id="IPR000277">
    <property type="entry name" value="Cys/Met-Metab_PyrdxlP-dep_enz"/>
</dbReference>
<dbReference type="FunFam" id="3.90.1150.10:FF:000058">
    <property type="entry name" value="Cystathionine beta-lyase"/>
    <property type="match status" value="1"/>
</dbReference>
<dbReference type="GO" id="GO:0005737">
    <property type="term" value="C:cytoplasm"/>
    <property type="evidence" value="ECO:0007669"/>
    <property type="project" value="UniProtKB-SubCell"/>
</dbReference>
<dbReference type="InterPro" id="IPR054542">
    <property type="entry name" value="Cys_met_metab_PP"/>
</dbReference>
<evidence type="ECO:0000256" key="3">
    <source>
        <dbReference type="ARBA" id="ARBA00009077"/>
    </source>
</evidence>
<dbReference type="NCBIfam" id="TIGR01324">
    <property type="entry name" value="cysta_beta_ly_B"/>
    <property type="match status" value="1"/>
</dbReference>
<dbReference type="NCBIfam" id="NF005990">
    <property type="entry name" value="PRK08114.1"/>
    <property type="match status" value="1"/>
</dbReference>
<proteinExistence type="inferred from homology"/>
<feature type="modified residue" description="N6-(pyridoxal phosphate)lysine" evidence="13">
    <location>
        <position position="210"/>
    </location>
</feature>
<keyword evidence="7 13" id="KW-0663">Pyridoxal phosphate</keyword>
<comment type="catalytic activity">
    <reaction evidence="12">
        <text>an S-substituted L-cysteine + H2O = a thiol + pyruvate + NH4(+)</text>
        <dbReference type="Rhea" id="RHEA:18121"/>
        <dbReference type="ChEBI" id="CHEBI:15361"/>
        <dbReference type="ChEBI" id="CHEBI:15377"/>
        <dbReference type="ChEBI" id="CHEBI:28938"/>
        <dbReference type="ChEBI" id="CHEBI:29256"/>
        <dbReference type="ChEBI" id="CHEBI:58717"/>
        <dbReference type="EC" id="4.4.1.13"/>
    </reaction>
</comment>
<evidence type="ECO:0000256" key="7">
    <source>
        <dbReference type="ARBA" id="ARBA00022898"/>
    </source>
</evidence>
<dbReference type="Gene3D" id="3.40.640.10">
    <property type="entry name" value="Type I PLP-dependent aspartate aminotransferase-like (Major domain)"/>
    <property type="match status" value="1"/>
</dbReference>
<dbReference type="GO" id="GO:0019346">
    <property type="term" value="P:transsulfuration"/>
    <property type="evidence" value="ECO:0007669"/>
    <property type="project" value="InterPro"/>
</dbReference>
<dbReference type="EC" id="4.4.1.13" evidence="4"/>
<dbReference type="GO" id="GO:0009086">
    <property type="term" value="P:methionine biosynthetic process"/>
    <property type="evidence" value="ECO:0007669"/>
    <property type="project" value="UniProtKB-KW"/>
</dbReference>
<dbReference type="PROSITE" id="PS00868">
    <property type="entry name" value="CYS_MET_METAB_PP"/>
    <property type="match status" value="1"/>
</dbReference>
<comment type="subcellular location">
    <subcellularLocation>
        <location evidence="2">Cytoplasm</location>
    </subcellularLocation>
</comment>
<dbReference type="GO" id="GO:0030170">
    <property type="term" value="F:pyridoxal phosphate binding"/>
    <property type="evidence" value="ECO:0007669"/>
    <property type="project" value="InterPro"/>
</dbReference>
<dbReference type="SUPFAM" id="SSF53383">
    <property type="entry name" value="PLP-dependent transferases"/>
    <property type="match status" value="1"/>
</dbReference>
<dbReference type="RefSeq" id="WP_310827742.1">
    <property type="nucleotide sequence ID" value="NZ_JAQGEC010000026.1"/>
</dbReference>
<keyword evidence="5" id="KW-0963">Cytoplasm</keyword>
<comment type="caution">
    <text evidence="15">The sequence shown here is derived from an EMBL/GenBank/DDBJ whole genome shotgun (WGS) entry which is preliminary data.</text>
</comment>
<evidence type="ECO:0000256" key="12">
    <source>
        <dbReference type="ARBA" id="ARBA00047625"/>
    </source>
</evidence>
<evidence type="ECO:0000256" key="6">
    <source>
        <dbReference type="ARBA" id="ARBA00022605"/>
    </source>
</evidence>
<evidence type="ECO:0000256" key="1">
    <source>
        <dbReference type="ARBA" id="ARBA00001933"/>
    </source>
</evidence>
<protein>
    <recommendedName>
        <fullName evidence="4">cysteine-S-conjugate beta-lyase</fullName>
        <ecNumber evidence="4">4.4.1.13</ecNumber>
    </recommendedName>
</protein>
<dbReference type="PANTHER" id="PTHR43500:SF1">
    <property type="entry name" value="CYSTATHIONINE BETA-LYASE-RELATED"/>
    <property type="match status" value="1"/>
</dbReference>
<evidence type="ECO:0000256" key="5">
    <source>
        <dbReference type="ARBA" id="ARBA00022490"/>
    </source>
</evidence>
<evidence type="ECO:0000313" key="16">
    <source>
        <dbReference type="Proteomes" id="UP001248822"/>
    </source>
</evidence>
<evidence type="ECO:0000256" key="9">
    <source>
        <dbReference type="ARBA" id="ARBA00023239"/>
    </source>
</evidence>
<evidence type="ECO:0000256" key="14">
    <source>
        <dbReference type="RuleBase" id="RU362118"/>
    </source>
</evidence>
<evidence type="ECO:0000256" key="2">
    <source>
        <dbReference type="ARBA" id="ARBA00004496"/>
    </source>
</evidence>
<dbReference type="CDD" id="cd00614">
    <property type="entry name" value="CGS_like"/>
    <property type="match status" value="1"/>
</dbReference>
<dbReference type="InterPro" id="IPR015421">
    <property type="entry name" value="PyrdxlP-dep_Trfase_major"/>
</dbReference>
<dbReference type="InterPro" id="IPR006233">
    <property type="entry name" value="Cys_b_lyase_bac"/>
</dbReference>
<dbReference type="InterPro" id="IPR015424">
    <property type="entry name" value="PyrdxlP-dep_Trfase"/>
</dbReference>
<dbReference type="PANTHER" id="PTHR43500">
    <property type="entry name" value="CYSTATHIONINE BETA-LYASE-RELATED"/>
    <property type="match status" value="1"/>
</dbReference>
<sequence length="395" mass="43295">MTEKHLDTTLVQAGRSKKYTQGSVNSVIQRASSLVFDTVEAKKHATRNRANGELFYGRRGTLTHFSLQEAMCELEGGAGCALFPCGAAAVANTILAFVEQGDHILMTNTAYEPSQDFCTKILSKLGVTTDWFDPLIGAGIAERIQPNTRIVFLESPGSITMEVHDVPAIVKAVRSKAPEAIIIIDNTWAAGVLFKALEFGVDISIQAATKYLIGHSDGMIGTAVANARCWEQLRENAYLMGQMVDADTAYMTSRGLRTLGVRLRQHHESSLKVAQWLAQHPQVERVNHPALPGSKGHEFWQRDFTGSSGLFSFVLKKRLNNEELAAYLDNFTLFSMAYSWGGFESLILPNQPEQIAALRPGGEVDFNGTLIRLHIGLENVDDLIADLAAGFARIV</sequence>
<dbReference type="GO" id="GO:0047804">
    <property type="term" value="F:cysteine-S-conjugate beta-lyase activity"/>
    <property type="evidence" value="ECO:0007669"/>
    <property type="project" value="UniProtKB-EC"/>
</dbReference>
<evidence type="ECO:0000256" key="8">
    <source>
        <dbReference type="ARBA" id="ARBA00023167"/>
    </source>
</evidence>